<comment type="caution">
    <text evidence="1">The sequence shown here is derived from an EMBL/GenBank/DDBJ whole genome shotgun (WGS) entry which is preliminary data.</text>
</comment>
<dbReference type="EMBL" id="QGSZ01000182">
    <property type="protein sequence ID" value="RQX03887.1"/>
    <property type="molecule type" value="Genomic_DNA"/>
</dbReference>
<protein>
    <submittedName>
        <fullName evidence="1">Uncharacterized protein</fullName>
    </submittedName>
</protein>
<accession>A0A3N9XBR5</accession>
<dbReference type="AlphaFoldDB" id="A0A3N9XBR5"/>
<keyword evidence="2" id="KW-1185">Reference proteome</keyword>
<dbReference type="Proteomes" id="UP000282312">
    <property type="component" value="Unassembled WGS sequence"/>
</dbReference>
<reference evidence="1 2" key="1">
    <citation type="submission" date="2018-05" db="EMBL/GenBank/DDBJ databases">
        <title>Micromonospora from Atacama Desert.</title>
        <authorList>
            <person name="Carro L."/>
            <person name="Goodfellow M."/>
            <person name="Klenk H.-P."/>
        </authorList>
    </citation>
    <scope>NUCLEOTIDE SEQUENCE [LARGE SCALE GENOMIC DNA]</scope>
    <source>
        <strain evidence="1 2">LB39</strain>
    </source>
</reference>
<sequence length="80" mass="8237">MYEGLRGVQQDSGPMSDIAGLGAGAYSYTDELTGTHVVVYDNNLYLTLGAAPLRPGAAMPGDLVDRLTRVASAALSGLHG</sequence>
<evidence type="ECO:0000313" key="2">
    <source>
        <dbReference type="Proteomes" id="UP000282312"/>
    </source>
</evidence>
<proteinExistence type="predicted"/>
<dbReference type="OrthoDB" id="3403002at2"/>
<organism evidence="1 2">
    <name type="scientific">Micromonospora inaquosa</name>
    <dbReference type="NCBI Taxonomy" id="2203716"/>
    <lineage>
        <taxon>Bacteria</taxon>
        <taxon>Bacillati</taxon>
        <taxon>Actinomycetota</taxon>
        <taxon>Actinomycetes</taxon>
        <taxon>Micromonosporales</taxon>
        <taxon>Micromonosporaceae</taxon>
        <taxon>Micromonospora</taxon>
    </lineage>
</organism>
<gene>
    <name evidence="1" type="ORF">DLJ59_10995</name>
</gene>
<name>A0A3N9XBR5_9ACTN</name>
<evidence type="ECO:0000313" key="1">
    <source>
        <dbReference type="EMBL" id="RQX03887.1"/>
    </source>
</evidence>